<gene>
    <name evidence="2" type="ORF">Ari01nite_89620</name>
</gene>
<sequence length="145" mass="16453">MSIDDEELAEVWPAFEPGLSPKENRQLLYANIIYQFQWTSLKLDNADNEAVLRTLEYLFTSQKIRRYWAAAARARESLVPGSPEYLFAKEADRICRDYNAVASNSSNVEQNVTNYKESSGRSPRKQPNAATRSEHPGLGKIVSPK</sequence>
<proteinExistence type="predicted"/>
<evidence type="ECO:0000313" key="3">
    <source>
        <dbReference type="Proteomes" id="UP000636960"/>
    </source>
</evidence>
<reference evidence="2" key="1">
    <citation type="submission" date="2021-01" db="EMBL/GenBank/DDBJ databases">
        <title>Whole genome shotgun sequence of Actinoplanes rishiriensis NBRC 108556.</title>
        <authorList>
            <person name="Komaki H."/>
            <person name="Tamura T."/>
        </authorList>
    </citation>
    <scope>NUCLEOTIDE SEQUENCE</scope>
    <source>
        <strain evidence="2">NBRC 108556</strain>
    </source>
</reference>
<keyword evidence="3" id="KW-1185">Reference proteome</keyword>
<accession>A0A919N2R4</accession>
<dbReference type="EMBL" id="BOMV01000105">
    <property type="protein sequence ID" value="GIF01498.1"/>
    <property type="molecule type" value="Genomic_DNA"/>
</dbReference>
<name>A0A919N2R4_9ACTN</name>
<dbReference type="AlphaFoldDB" id="A0A919N2R4"/>
<evidence type="ECO:0000313" key="2">
    <source>
        <dbReference type="EMBL" id="GIF01498.1"/>
    </source>
</evidence>
<organism evidence="2 3">
    <name type="scientific">Paractinoplanes rishiriensis</name>
    <dbReference type="NCBI Taxonomy" id="1050105"/>
    <lineage>
        <taxon>Bacteria</taxon>
        <taxon>Bacillati</taxon>
        <taxon>Actinomycetota</taxon>
        <taxon>Actinomycetes</taxon>
        <taxon>Micromonosporales</taxon>
        <taxon>Micromonosporaceae</taxon>
        <taxon>Paractinoplanes</taxon>
    </lineage>
</organism>
<comment type="caution">
    <text evidence="2">The sequence shown here is derived from an EMBL/GenBank/DDBJ whole genome shotgun (WGS) entry which is preliminary data.</text>
</comment>
<dbReference type="InterPro" id="IPR045728">
    <property type="entry name" value="DUF6082"/>
</dbReference>
<evidence type="ECO:0000256" key="1">
    <source>
        <dbReference type="SAM" id="MobiDB-lite"/>
    </source>
</evidence>
<dbReference type="Proteomes" id="UP000636960">
    <property type="component" value="Unassembled WGS sequence"/>
</dbReference>
<protein>
    <submittedName>
        <fullName evidence="2">Uncharacterized protein</fullName>
    </submittedName>
</protein>
<dbReference type="Pfam" id="PF19560">
    <property type="entry name" value="DUF6082"/>
    <property type="match status" value="1"/>
</dbReference>
<feature type="compositionally biased region" description="Polar residues" evidence="1">
    <location>
        <begin position="106"/>
        <end position="121"/>
    </location>
</feature>
<feature type="region of interest" description="Disordered" evidence="1">
    <location>
        <begin position="106"/>
        <end position="145"/>
    </location>
</feature>